<evidence type="ECO:0000313" key="2">
    <source>
        <dbReference type="Proteomes" id="UP000821845"/>
    </source>
</evidence>
<dbReference type="EMBL" id="CM023484">
    <property type="protein sequence ID" value="KAH6934336.1"/>
    <property type="molecule type" value="Genomic_DNA"/>
</dbReference>
<comment type="caution">
    <text evidence="1">The sequence shown here is derived from an EMBL/GenBank/DDBJ whole genome shotgun (WGS) entry which is preliminary data.</text>
</comment>
<sequence>MRKTCKHALGLLSTMSRGKLPELGIHNKWEELAEADKISHIERLKLVIMGRGTLRQLGYPVDDESSRKQGISLSLDETTAADIPRNMHLDHNKKDDKRG</sequence>
<keyword evidence="2" id="KW-1185">Reference proteome</keyword>
<evidence type="ECO:0000313" key="1">
    <source>
        <dbReference type="EMBL" id="KAH6934336.1"/>
    </source>
</evidence>
<organism evidence="1 2">
    <name type="scientific">Hyalomma asiaticum</name>
    <name type="common">Tick</name>
    <dbReference type="NCBI Taxonomy" id="266040"/>
    <lineage>
        <taxon>Eukaryota</taxon>
        <taxon>Metazoa</taxon>
        <taxon>Ecdysozoa</taxon>
        <taxon>Arthropoda</taxon>
        <taxon>Chelicerata</taxon>
        <taxon>Arachnida</taxon>
        <taxon>Acari</taxon>
        <taxon>Parasitiformes</taxon>
        <taxon>Ixodida</taxon>
        <taxon>Ixodoidea</taxon>
        <taxon>Ixodidae</taxon>
        <taxon>Hyalomminae</taxon>
        <taxon>Hyalomma</taxon>
    </lineage>
</organism>
<proteinExistence type="predicted"/>
<accession>A0ACB7SH86</accession>
<name>A0ACB7SH86_HYAAI</name>
<dbReference type="Proteomes" id="UP000821845">
    <property type="component" value="Chromosome 4"/>
</dbReference>
<reference evidence="1" key="1">
    <citation type="submission" date="2020-05" db="EMBL/GenBank/DDBJ databases">
        <title>Large-scale comparative analyses of tick genomes elucidate their genetic diversity and vector capacities.</title>
        <authorList>
            <person name="Jia N."/>
            <person name="Wang J."/>
            <person name="Shi W."/>
            <person name="Du L."/>
            <person name="Sun Y."/>
            <person name="Zhan W."/>
            <person name="Jiang J."/>
            <person name="Wang Q."/>
            <person name="Zhang B."/>
            <person name="Ji P."/>
            <person name="Sakyi L.B."/>
            <person name="Cui X."/>
            <person name="Yuan T."/>
            <person name="Jiang B."/>
            <person name="Yang W."/>
            <person name="Lam T.T.-Y."/>
            <person name="Chang Q."/>
            <person name="Ding S."/>
            <person name="Wang X."/>
            <person name="Zhu J."/>
            <person name="Ruan X."/>
            <person name="Zhao L."/>
            <person name="Wei J."/>
            <person name="Que T."/>
            <person name="Du C."/>
            <person name="Cheng J."/>
            <person name="Dai P."/>
            <person name="Han X."/>
            <person name="Huang E."/>
            <person name="Gao Y."/>
            <person name="Liu J."/>
            <person name="Shao H."/>
            <person name="Ye R."/>
            <person name="Li L."/>
            <person name="Wei W."/>
            <person name="Wang X."/>
            <person name="Wang C."/>
            <person name="Yang T."/>
            <person name="Huo Q."/>
            <person name="Li W."/>
            <person name="Guo W."/>
            <person name="Chen H."/>
            <person name="Zhou L."/>
            <person name="Ni X."/>
            <person name="Tian J."/>
            <person name="Zhou Y."/>
            <person name="Sheng Y."/>
            <person name="Liu T."/>
            <person name="Pan Y."/>
            <person name="Xia L."/>
            <person name="Li J."/>
            <person name="Zhao F."/>
            <person name="Cao W."/>
        </authorList>
    </citation>
    <scope>NUCLEOTIDE SEQUENCE</scope>
    <source>
        <strain evidence="1">Hyas-2018</strain>
    </source>
</reference>
<protein>
    <submittedName>
        <fullName evidence="1">Uncharacterized protein</fullName>
    </submittedName>
</protein>
<gene>
    <name evidence="1" type="ORF">HPB50_023027</name>
</gene>